<dbReference type="RefSeq" id="WP_161056519.1">
    <property type="nucleotide sequence ID" value="NZ_WWCT01000017.1"/>
</dbReference>
<dbReference type="PRINTS" id="PR00483">
    <property type="entry name" value="BACPHPHTASE"/>
</dbReference>
<dbReference type="EC" id="3.1.3.2" evidence="1"/>
<gene>
    <name evidence="4" type="ORF">GTP69_20185</name>
</gene>
<evidence type="ECO:0000313" key="4">
    <source>
        <dbReference type="EMBL" id="MYN28723.1"/>
    </source>
</evidence>
<dbReference type="Gene3D" id="1.20.144.10">
    <property type="entry name" value="Phosphatidic acid phosphatase type 2/haloperoxidase"/>
    <property type="match status" value="1"/>
</dbReference>
<accession>A0ABW9W4Q1</accession>
<evidence type="ECO:0000256" key="2">
    <source>
        <dbReference type="SAM" id="SignalP"/>
    </source>
</evidence>
<evidence type="ECO:0000313" key="5">
    <source>
        <dbReference type="Proteomes" id="UP000642144"/>
    </source>
</evidence>
<proteinExistence type="inferred from homology"/>
<organism evidence="4 5">
    <name type="scientific">Duganella levis</name>
    <dbReference type="NCBI Taxonomy" id="2692169"/>
    <lineage>
        <taxon>Bacteria</taxon>
        <taxon>Pseudomonadati</taxon>
        <taxon>Pseudomonadota</taxon>
        <taxon>Betaproteobacteria</taxon>
        <taxon>Burkholderiales</taxon>
        <taxon>Oxalobacteraceae</taxon>
        <taxon>Telluria group</taxon>
        <taxon>Duganella</taxon>
    </lineage>
</organism>
<dbReference type="InterPro" id="IPR001011">
    <property type="entry name" value="Acid_Pase_classA_bac"/>
</dbReference>
<dbReference type="SUPFAM" id="SSF48317">
    <property type="entry name" value="Acid phosphatase/Vanadium-dependent haloperoxidase"/>
    <property type="match status" value="1"/>
</dbReference>
<dbReference type="InterPro" id="IPR036938">
    <property type="entry name" value="PAP2/HPO_sf"/>
</dbReference>
<name>A0ABW9W4Q1_9BURK</name>
<keyword evidence="5" id="KW-1185">Reference proteome</keyword>
<reference evidence="4 5" key="1">
    <citation type="submission" date="2019-12" db="EMBL/GenBank/DDBJ databases">
        <title>Novel species isolated from a subtropical stream in China.</title>
        <authorList>
            <person name="Lu H."/>
        </authorList>
    </citation>
    <scope>NUCLEOTIDE SEQUENCE [LARGE SCALE GENOMIC DNA]</scope>
    <source>
        <strain evidence="4 5">CY42W</strain>
    </source>
</reference>
<feature type="chain" id="PRO_5047307601" description="Acid phosphatase" evidence="2">
    <location>
        <begin position="22"/>
        <end position="236"/>
    </location>
</feature>
<dbReference type="CDD" id="cd03397">
    <property type="entry name" value="PAP2_acid_phosphatase"/>
    <property type="match status" value="1"/>
</dbReference>
<feature type="domain" description="Phosphatidic acid phosphatase type 2/haloperoxidase" evidence="3">
    <location>
        <begin position="115"/>
        <end position="207"/>
    </location>
</feature>
<comment type="catalytic activity">
    <reaction evidence="1">
        <text>a phosphate monoester + H2O = an alcohol + phosphate</text>
        <dbReference type="Rhea" id="RHEA:15017"/>
        <dbReference type="ChEBI" id="CHEBI:15377"/>
        <dbReference type="ChEBI" id="CHEBI:30879"/>
        <dbReference type="ChEBI" id="CHEBI:43474"/>
        <dbReference type="ChEBI" id="CHEBI:67140"/>
        <dbReference type="EC" id="3.1.3.2"/>
    </reaction>
</comment>
<feature type="signal peptide" evidence="2">
    <location>
        <begin position="1"/>
        <end position="21"/>
    </location>
</feature>
<sequence length="236" mass="25246">MKMLAVPAVILAALCITNVSAREAYFVGADQTRPDLIPKAPAAPGTAESNAELAELHRIQAARTPAQAAQAMSDAKNETMFLYADVLGPRFAPATLPLTAALADHVKNDHGANAGPAKQYFHRMRPYNLDTTLHAICGAKSSDDSYPSGHATAGYMAGLVLIEMVPEQRDAILARADDYARQRLVCGVHYRSDIEASKVLAYAAHALMDANPAFKAERDAATAELRQALGLPQLRP</sequence>
<dbReference type="PIRSF" id="PIRSF000897">
    <property type="entry name" value="Acid_Ptase_ClsA"/>
    <property type="match status" value="1"/>
</dbReference>
<comment type="similarity">
    <text evidence="1">Belongs to the class A bacterial acid phosphatase family.</text>
</comment>
<keyword evidence="1" id="KW-0378">Hydrolase</keyword>
<protein>
    <recommendedName>
        <fullName evidence="1">Acid phosphatase</fullName>
        <ecNumber evidence="1">3.1.3.2</ecNumber>
    </recommendedName>
</protein>
<dbReference type="InterPro" id="IPR000326">
    <property type="entry name" value="PAP2/HPO"/>
</dbReference>
<evidence type="ECO:0000259" key="3">
    <source>
        <dbReference type="Pfam" id="PF01569"/>
    </source>
</evidence>
<dbReference type="EMBL" id="WWCT01000017">
    <property type="protein sequence ID" value="MYN28723.1"/>
    <property type="molecule type" value="Genomic_DNA"/>
</dbReference>
<comment type="caution">
    <text evidence="4">The sequence shown here is derived from an EMBL/GenBank/DDBJ whole genome shotgun (WGS) entry which is preliminary data.</text>
</comment>
<dbReference type="Pfam" id="PF01569">
    <property type="entry name" value="PAP2"/>
    <property type="match status" value="1"/>
</dbReference>
<evidence type="ECO:0000256" key="1">
    <source>
        <dbReference type="PIRNR" id="PIRNR000897"/>
    </source>
</evidence>
<dbReference type="Proteomes" id="UP000642144">
    <property type="component" value="Unassembled WGS sequence"/>
</dbReference>
<keyword evidence="2" id="KW-0732">Signal</keyword>